<comment type="function">
    <text evidence="1">The aspartyl protease (PR) mediates the proteolytic cleavages of the Gag and Gag-Pol polyproteins after assembly of the VLP.</text>
</comment>
<keyword evidence="16" id="KW-0812">Transmembrane</keyword>
<dbReference type="OrthoDB" id="7920740at2759"/>
<dbReference type="STRING" id="151549.A0A4C2A4G7"/>
<dbReference type="PANTHER" id="PTHR42648">
    <property type="entry name" value="TRANSPOSASE, PUTATIVE-RELATED"/>
    <property type="match status" value="1"/>
</dbReference>
<name>A0A4C2A4G7_EUMVA</name>
<comment type="caution">
    <text evidence="18">The sequence shown here is derived from an EMBL/GenBank/DDBJ whole genome shotgun (WGS) entry which is preliminary data.</text>
</comment>
<protein>
    <submittedName>
        <fullName evidence="18">Retrovirus-related Pol polyprotein from transposon TNT 1-94</fullName>
    </submittedName>
</protein>
<keyword evidence="16" id="KW-0472">Membrane</keyword>
<keyword evidence="13" id="KW-0239">DNA-directed DNA polymerase</keyword>
<evidence type="ECO:0000313" key="18">
    <source>
        <dbReference type="EMBL" id="GBP94089.1"/>
    </source>
</evidence>
<keyword evidence="12" id="KW-0695">RNA-directed DNA polymerase</keyword>
<gene>
    <name evidence="18" type="ORF">EVAR_99531_1</name>
</gene>
<dbReference type="Pfam" id="PF22936">
    <property type="entry name" value="Pol_BBD"/>
    <property type="match status" value="1"/>
</dbReference>
<keyword evidence="10" id="KW-0460">Magnesium</keyword>
<dbReference type="GO" id="GO:0003887">
    <property type="term" value="F:DNA-directed DNA polymerase activity"/>
    <property type="evidence" value="ECO:0007669"/>
    <property type="project" value="UniProtKB-KW"/>
</dbReference>
<keyword evidence="4" id="KW-0540">Nuclease</keyword>
<keyword evidence="15" id="KW-0233">DNA recombination</keyword>
<dbReference type="Proteomes" id="UP000299102">
    <property type="component" value="Unassembled WGS sequence"/>
</dbReference>
<evidence type="ECO:0000256" key="5">
    <source>
        <dbReference type="ARBA" id="ARBA00022723"/>
    </source>
</evidence>
<dbReference type="InterPro" id="IPR036397">
    <property type="entry name" value="RNaseH_sf"/>
</dbReference>
<keyword evidence="16" id="KW-1133">Transmembrane helix</keyword>
<proteinExistence type="predicted"/>
<evidence type="ECO:0000256" key="8">
    <source>
        <dbReference type="ARBA" id="ARBA00022801"/>
    </source>
</evidence>
<evidence type="ECO:0000256" key="4">
    <source>
        <dbReference type="ARBA" id="ARBA00022722"/>
    </source>
</evidence>
<keyword evidence="14" id="KW-0917">Virion maturation</keyword>
<keyword evidence="7" id="KW-0255">Endonuclease</keyword>
<keyword evidence="8" id="KW-0378">Hydrolase</keyword>
<sequence>MNHIDVSPNFGGLIYSVNNFVANLIGIAEPVFTASVLGDDSNVSGWRIVFFASAGLSVLSNLIYVIWGTAERQPWDCPHPVSESVNFGYNPFHIDRLVGRDNYASWKFAVQNAITCKEVWESLEQAFNDSGLYRRLALLRDLITITLESSRSLYDYVSKIMSTAHKFRNIKLDIDDEWLGTLMLAGLPEAYKPMIMRLESSAFKISADSIKSKLLEVGCPIIQHSSQGKRPFKEINMIQQRSTMDPDVTIVTSMDTAKNCRAPKNKTLDNTGGNKDFVAAFSASPQTMNPDLCYVDSGASMHMTNRRDWMYDVTSPPIPTITVANKTPLPVENMGKMLTSCQNVSRESSHSQTKIKVLLLVLPVSRRNRPDCPLTTLVQDLHNHCSWSTLIYVARWSKNLWEKNGLAERMNKTLVVRAKCMLFDAQLAKQFWAEALATAAYIINRSPTKSINGKTPMEIWTDTKKIIKNKDLVFLENVGKYNNDIYLPCTSNSNSPGIQPLEEICKEELKDSMDRFTANRGTLYGGGRIHGDGGGDPRGPVARQLQAELGQGGDSVLLIHCDN</sequence>
<dbReference type="InterPro" id="IPR039537">
    <property type="entry name" value="Retrotran_Ty1/copia-like"/>
</dbReference>
<dbReference type="InterPro" id="IPR012337">
    <property type="entry name" value="RNaseH-like_sf"/>
</dbReference>
<feature type="transmembrane region" description="Helical" evidence="16">
    <location>
        <begin position="20"/>
        <end position="37"/>
    </location>
</feature>
<dbReference type="GO" id="GO:0046872">
    <property type="term" value="F:metal ion binding"/>
    <property type="evidence" value="ECO:0007669"/>
    <property type="project" value="UniProtKB-KW"/>
</dbReference>
<keyword evidence="13" id="KW-0548">Nucleotidyltransferase</keyword>
<reference evidence="18 19" key="1">
    <citation type="journal article" date="2019" name="Commun. Biol.">
        <title>The bagworm genome reveals a unique fibroin gene that provides high tensile strength.</title>
        <authorList>
            <person name="Kono N."/>
            <person name="Nakamura H."/>
            <person name="Ohtoshi R."/>
            <person name="Tomita M."/>
            <person name="Numata K."/>
            <person name="Arakawa K."/>
        </authorList>
    </citation>
    <scope>NUCLEOTIDE SEQUENCE [LARGE SCALE GENOMIC DNA]</scope>
</reference>
<dbReference type="GO" id="GO:0006508">
    <property type="term" value="P:proteolysis"/>
    <property type="evidence" value="ECO:0007669"/>
    <property type="project" value="UniProtKB-KW"/>
</dbReference>
<dbReference type="Gene3D" id="3.30.420.10">
    <property type="entry name" value="Ribonuclease H-like superfamily/Ribonuclease H"/>
    <property type="match status" value="1"/>
</dbReference>
<evidence type="ECO:0000256" key="13">
    <source>
        <dbReference type="ARBA" id="ARBA00022932"/>
    </source>
</evidence>
<dbReference type="AlphaFoldDB" id="A0A4C2A4G7"/>
<feature type="domain" description="Retrovirus-related Pol polyprotein from transposon TNT 1-94-like beta-barrel" evidence="17">
    <location>
        <begin position="294"/>
        <end position="343"/>
    </location>
</feature>
<keyword evidence="9" id="KW-0067">ATP-binding</keyword>
<evidence type="ECO:0000259" key="17">
    <source>
        <dbReference type="Pfam" id="PF22936"/>
    </source>
</evidence>
<keyword evidence="19" id="KW-1185">Reference proteome</keyword>
<evidence type="ECO:0000256" key="6">
    <source>
        <dbReference type="ARBA" id="ARBA00022741"/>
    </source>
</evidence>
<evidence type="ECO:0000256" key="1">
    <source>
        <dbReference type="ARBA" id="ARBA00002180"/>
    </source>
</evidence>
<evidence type="ECO:0000256" key="12">
    <source>
        <dbReference type="ARBA" id="ARBA00022918"/>
    </source>
</evidence>
<evidence type="ECO:0000256" key="2">
    <source>
        <dbReference type="ARBA" id="ARBA00022612"/>
    </source>
</evidence>
<keyword evidence="5" id="KW-0479">Metal-binding</keyword>
<dbReference type="Pfam" id="PF14223">
    <property type="entry name" value="Retrotran_gag_2"/>
    <property type="match status" value="1"/>
</dbReference>
<evidence type="ECO:0000313" key="19">
    <source>
        <dbReference type="Proteomes" id="UP000299102"/>
    </source>
</evidence>
<dbReference type="PANTHER" id="PTHR42648:SF11">
    <property type="entry name" value="TRANSPOSON TY4-P GAG-POL POLYPROTEIN"/>
    <property type="match status" value="1"/>
</dbReference>
<dbReference type="GO" id="GO:0004519">
    <property type="term" value="F:endonuclease activity"/>
    <property type="evidence" value="ECO:0007669"/>
    <property type="project" value="UniProtKB-KW"/>
</dbReference>
<accession>A0A4C2A4G7</accession>
<evidence type="ECO:0000256" key="10">
    <source>
        <dbReference type="ARBA" id="ARBA00022842"/>
    </source>
</evidence>
<evidence type="ECO:0000256" key="15">
    <source>
        <dbReference type="ARBA" id="ARBA00023172"/>
    </source>
</evidence>
<dbReference type="SUPFAM" id="SSF53098">
    <property type="entry name" value="Ribonuclease H-like"/>
    <property type="match status" value="1"/>
</dbReference>
<keyword evidence="13" id="KW-0808">Transferase</keyword>
<evidence type="ECO:0000256" key="16">
    <source>
        <dbReference type="SAM" id="Phobius"/>
    </source>
</evidence>
<evidence type="ECO:0000256" key="3">
    <source>
        <dbReference type="ARBA" id="ARBA00022670"/>
    </source>
</evidence>
<dbReference type="EMBL" id="BGZK01002460">
    <property type="protein sequence ID" value="GBP94089.1"/>
    <property type="molecule type" value="Genomic_DNA"/>
</dbReference>
<evidence type="ECO:0000256" key="7">
    <source>
        <dbReference type="ARBA" id="ARBA00022759"/>
    </source>
</evidence>
<keyword evidence="2" id="KW-1188">Viral release from host cell</keyword>
<evidence type="ECO:0000256" key="14">
    <source>
        <dbReference type="ARBA" id="ARBA00023113"/>
    </source>
</evidence>
<keyword evidence="6" id="KW-0547">Nucleotide-binding</keyword>
<dbReference type="GO" id="GO:0006310">
    <property type="term" value="P:DNA recombination"/>
    <property type="evidence" value="ECO:0007669"/>
    <property type="project" value="UniProtKB-KW"/>
</dbReference>
<keyword evidence="3" id="KW-0645">Protease</keyword>
<dbReference type="GO" id="GO:0005524">
    <property type="term" value="F:ATP binding"/>
    <property type="evidence" value="ECO:0007669"/>
    <property type="project" value="UniProtKB-KW"/>
</dbReference>
<feature type="transmembrane region" description="Helical" evidence="16">
    <location>
        <begin position="49"/>
        <end position="67"/>
    </location>
</feature>
<evidence type="ECO:0000256" key="9">
    <source>
        <dbReference type="ARBA" id="ARBA00022840"/>
    </source>
</evidence>
<dbReference type="GO" id="GO:0003964">
    <property type="term" value="F:RNA-directed DNA polymerase activity"/>
    <property type="evidence" value="ECO:0007669"/>
    <property type="project" value="UniProtKB-KW"/>
</dbReference>
<dbReference type="GO" id="GO:0008233">
    <property type="term" value="F:peptidase activity"/>
    <property type="evidence" value="ECO:0007669"/>
    <property type="project" value="UniProtKB-KW"/>
</dbReference>
<dbReference type="InterPro" id="IPR054722">
    <property type="entry name" value="PolX-like_BBD"/>
</dbReference>
<dbReference type="GO" id="GO:0015074">
    <property type="term" value="P:DNA integration"/>
    <property type="evidence" value="ECO:0007669"/>
    <property type="project" value="UniProtKB-KW"/>
</dbReference>
<evidence type="ECO:0000256" key="11">
    <source>
        <dbReference type="ARBA" id="ARBA00022908"/>
    </source>
</evidence>
<organism evidence="18 19">
    <name type="scientific">Eumeta variegata</name>
    <name type="common">Bagworm moth</name>
    <name type="synonym">Eumeta japonica</name>
    <dbReference type="NCBI Taxonomy" id="151549"/>
    <lineage>
        <taxon>Eukaryota</taxon>
        <taxon>Metazoa</taxon>
        <taxon>Ecdysozoa</taxon>
        <taxon>Arthropoda</taxon>
        <taxon>Hexapoda</taxon>
        <taxon>Insecta</taxon>
        <taxon>Pterygota</taxon>
        <taxon>Neoptera</taxon>
        <taxon>Endopterygota</taxon>
        <taxon>Lepidoptera</taxon>
        <taxon>Glossata</taxon>
        <taxon>Ditrysia</taxon>
        <taxon>Tineoidea</taxon>
        <taxon>Psychidae</taxon>
        <taxon>Oiketicinae</taxon>
        <taxon>Eumeta</taxon>
    </lineage>
</organism>
<keyword evidence="11" id="KW-0229">DNA integration</keyword>
<dbReference type="GO" id="GO:0003676">
    <property type="term" value="F:nucleic acid binding"/>
    <property type="evidence" value="ECO:0007669"/>
    <property type="project" value="InterPro"/>
</dbReference>